<protein>
    <submittedName>
        <fullName evidence="3">Folate-binding protein YgfZ</fullName>
    </submittedName>
</protein>
<feature type="compositionally biased region" description="Basic and acidic residues" evidence="2">
    <location>
        <begin position="368"/>
        <end position="385"/>
    </location>
</feature>
<proteinExistence type="predicted"/>
<comment type="caution">
    <text evidence="3">The sequence shown here is derived from an EMBL/GenBank/DDBJ whole genome shotgun (WGS) entry which is preliminary data.</text>
</comment>
<dbReference type="InterPro" id="IPR017703">
    <property type="entry name" value="YgfZ/GCV_T_CS"/>
</dbReference>
<dbReference type="SUPFAM" id="SSF103025">
    <property type="entry name" value="Folate-binding domain"/>
    <property type="match status" value="1"/>
</dbReference>
<evidence type="ECO:0000313" key="3">
    <source>
        <dbReference type="EMBL" id="RRO87381.1"/>
    </source>
</evidence>
<dbReference type="RefSeq" id="WP_125206968.1">
    <property type="nucleotide sequence ID" value="NZ_JAUKFU010000002.1"/>
</dbReference>
<evidence type="ECO:0000256" key="1">
    <source>
        <dbReference type="ARBA" id="ARBA00022946"/>
    </source>
</evidence>
<dbReference type="Gene3D" id="3.30.1360.120">
    <property type="entry name" value="Probable tRNA modification gtpase trme, domain 1"/>
    <property type="match status" value="2"/>
</dbReference>
<name>A0A3R8QNK2_9CORY</name>
<sequence length="393" mass="40424">MGCVTDPESAVSPLLTHVAGASAQDGTGVGGVTARHYGEPLVEQLRLERGPGVVDGWDRTAVLVTGPEAATWLNTLTSQKLDALATGAATSSLILDIQGRVLHHFGVSALPDGLLLDTPTAAADALAGYLRSMVFWAKVEVTVPDLTRLTVVGAPGTPGRCGTGCPADPVVPGAVAWTSRRLGGYDAVDVWVPRDGMTAAWDALTAAGVRPTGALAGRALRIRDRLPVLGEDTDDRVIPHEVPAFMGPGATGPTRLADAADGPSDGAVHLNKGCYRGQETVSRVQNLGRAPRSLVMLHLDGTANRLPAPGEPVVGGGRTVGRAGVAVHDAEEGPVVLALVKRAVLDALAAGTDVPPLTVDGVDAAVDPRDLTVDDSPRPGREAVSRLRGAPRR</sequence>
<evidence type="ECO:0000256" key="2">
    <source>
        <dbReference type="SAM" id="MobiDB-lite"/>
    </source>
</evidence>
<reference evidence="3 4" key="1">
    <citation type="submission" date="2018-01" db="EMBL/GenBank/DDBJ databases">
        <title>Twenty Corynebacterium bovis Genomes.</title>
        <authorList>
            <person name="Gulvik C.A."/>
        </authorList>
    </citation>
    <scope>NUCLEOTIDE SEQUENCE [LARGE SCALE GENOMIC DNA]</scope>
    <source>
        <strain evidence="3 4">F6900</strain>
    </source>
</reference>
<dbReference type="InterPro" id="IPR045179">
    <property type="entry name" value="YgfZ/GcvT"/>
</dbReference>
<feature type="region of interest" description="Disordered" evidence="2">
    <location>
        <begin position="368"/>
        <end position="393"/>
    </location>
</feature>
<dbReference type="PANTHER" id="PTHR22602:SF0">
    <property type="entry name" value="TRANSFERASE CAF17, MITOCHONDRIAL-RELATED"/>
    <property type="match status" value="1"/>
</dbReference>
<keyword evidence="1" id="KW-0809">Transit peptide</keyword>
<gene>
    <name evidence="3" type="ORF">CXF48_02250</name>
</gene>
<dbReference type="EMBL" id="PQNK01000003">
    <property type="protein sequence ID" value="RRO87381.1"/>
    <property type="molecule type" value="Genomic_DNA"/>
</dbReference>
<accession>A0A3R8QNK2</accession>
<organism evidence="3 4">
    <name type="scientific">Corynebacterium bovis</name>
    <dbReference type="NCBI Taxonomy" id="36808"/>
    <lineage>
        <taxon>Bacteria</taxon>
        <taxon>Bacillati</taxon>
        <taxon>Actinomycetota</taxon>
        <taxon>Actinomycetes</taxon>
        <taxon>Mycobacteriales</taxon>
        <taxon>Corynebacteriaceae</taxon>
        <taxon>Corynebacterium</taxon>
    </lineage>
</organism>
<dbReference type="InterPro" id="IPR027266">
    <property type="entry name" value="TrmE/GcvT-like"/>
</dbReference>
<dbReference type="AlphaFoldDB" id="A0A3R8QNK2"/>
<dbReference type="PANTHER" id="PTHR22602">
    <property type="entry name" value="TRANSFERASE CAF17, MITOCHONDRIAL-RELATED"/>
    <property type="match status" value="1"/>
</dbReference>
<evidence type="ECO:0000313" key="4">
    <source>
        <dbReference type="Proteomes" id="UP000276526"/>
    </source>
</evidence>
<dbReference type="NCBIfam" id="TIGR03317">
    <property type="entry name" value="ygfZ_signature"/>
    <property type="match status" value="1"/>
</dbReference>
<dbReference type="GO" id="GO:0016226">
    <property type="term" value="P:iron-sulfur cluster assembly"/>
    <property type="evidence" value="ECO:0007669"/>
    <property type="project" value="TreeGrafter"/>
</dbReference>
<dbReference type="Proteomes" id="UP000276526">
    <property type="component" value="Unassembled WGS sequence"/>
</dbReference>